<dbReference type="EMBL" id="LNRQ01000009">
    <property type="protein sequence ID" value="KZM82818.1"/>
    <property type="molecule type" value="Genomic_DNA"/>
</dbReference>
<evidence type="ECO:0000256" key="2">
    <source>
        <dbReference type="ARBA" id="ARBA00022670"/>
    </source>
</evidence>
<reference evidence="16" key="1">
    <citation type="journal article" date="2016" name="Nat. Genet.">
        <title>A high-quality carrot genome assembly provides new insights into carotenoid accumulation and asterid genome evolution.</title>
        <authorList>
            <person name="Iorizzo M."/>
            <person name="Ellison S."/>
            <person name="Senalik D."/>
            <person name="Zeng P."/>
            <person name="Satapoomin P."/>
            <person name="Huang J."/>
            <person name="Bowman M."/>
            <person name="Iovene M."/>
            <person name="Sanseverino W."/>
            <person name="Cavagnaro P."/>
            <person name="Yildiz M."/>
            <person name="Macko-Podgorni A."/>
            <person name="Moranska E."/>
            <person name="Grzebelus E."/>
            <person name="Grzebelus D."/>
            <person name="Ashrafi H."/>
            <person name="Zheng Z."/>
            <person name="Cheng S."/>
            <person name="Spooner D."/>
            <person name="Van Deynze A."/>
            <person name="Simon P."/>
        </authorList>
    </citation>
    <scope>NUCLEOTIDE SEQUENCE [LARGE SCALE GENOMIC DNA]</scope>
    <source>
        <tissue evidence="16">Leaf</tissue>
    </source>
</reference>
<evidence type="ECO:0000256" key="1">
    <source>
        <dbReference type="ARBA" id="ARBA00009614"/>
    </source>
</evidence>
<dbReference type="SUPFAM" id="SSF55486">
    <property type="entry name" value="Metalloproteases ('zincins'), catalytic domain"/>
    <property type="match status" value="1"/>
</dbReference>
<evidence type="ECO:0000256" key="9">
    <source>
        <dbReference type="ARBA" id="ARBA00023180"/>
    </source>
</evidence>
<keyword evidence="8" id="KW-0865">Zymogen</keyword>
<dbReference type="FunFam" id="3.40.390.10:FF:000018">
    <property type="entry name" value="Metalloendoproteinase 1"/>
    <property type="match status" value="1"/>
</dbReference>
<dbReference type="PIRSF" id="PIRSF001191">
    <property type="entry name" value="Peptidase_M10A_matrix"/>
    <property type="match status" value="1"/>
</dbReference>
<feature type="short sequence motif" description="Cysteine switch" evidence="13">
    <location>
        <begin position="113"/>
        <end position="147"/>
    </location>
</feature>
<dbReference type="GO" id="GO:0006508">
    <property type="term" value="P:proteolysis"/>
    <property type="evidence" value="ECO:0007669"/>
    <property type="project" value="UniProtKB-KW"/>
</dbReference>
<dbReference type="Pfam" id="PF00413">
    <property type="entry name" value="Peptidase_M10"/>
    <property type="match status" value="1"/>
</dbReference>
<feature type="binding site" evidence="12">
    <location>
        <position position="209"/>
    </location>
    <ligand>
        <name>Ca(2+)</name>
        <dbReference type="ChEBI" id="CHEBI:29108"/>
        <label>2</label>
    </ligand>
</feature>
<feature type="binding site" evidence="12">
    <location>
        <position position="246"/>
    </location>
    <ligand>
        <name>Ca(2+)</name>
        <dbReference type="ChEBI" id="CHEBI:29108"/>
        <label>3</label>
    </ligand>
</feature>
<comment type="similarity">
    <text evidence="1">Belongs to the peptidase M10A family. Matrix metalloproteinases (MMPs) subfamily.</text>
</comment>
<dbReference type="Gene3D" id="3.40.390.10">
    <property type="entry name" value="Collagenase (Catalytic Domain)"/>
    <property type="match status" value="1"/>
</dbReference>
<dbReference type="EMBL" id="CP093351">
    <property type="protein sequence ID" value="WOH15760.1"/>
    <property type="molecule type" value="Genomic_DNA"/>
</dbReference>
<evidence type="ECO:0000256" key="13">
    <source>
        <dbReference type="PIRSR" id="PIRSR621190-5"/>
    </source>
</evidence>
<dbReference type="InterPro" id="IPR033739">
    <property type="entry name" value="M10A_MMP"/>
</dbReference>
<comment type="cofactor">
    <cofactor evidence="12">
        <name>Zn(2+)</name>
        <dbReference type="ChEBI" id="CHEBI:29105"/>
    </cofactor>
    <text evidence="12">Binds 2 Zn(2+) ions per subunit.</text>
</comment>
<keyword evidence="9" id="KW-0325">Glycoprotein</keyword>
<keyword evidence="4 14" id="KW-0732">Signal</keyword>
<dbReference type="GO" id="GO:0008270">
    <property type="term" value="F:zinc ion binding"/>
    <property type="evidence" value="ECO:0007669"/>
    <property type="project" value="InterPro"/>
</dbReference>
<evidence type="ECO:0000256" key="12">
    <source>
        <dbReference type="PIRSR" id="PIRSR621190-2"/>
    </source>
</evidence>
<accession>A0A175YI14</accession>
<evidence type="ECO:0000256" key="7">
    <source>
        <dbReference type="ARBA" id="ARBA00023049"/>
    </source>
</evidence>
<feature type="binding site" evidence="12">
    <location>
        <position position="249"/>
    </location>
    <ligand>
        <name>Ca(2+)</name>
        <dbReference type="ChEBI" id="CHEBI:29108"/>
        <label>3</label>
    </ligand>
</feature>
<dbReference type="InterPro" id="IPR006026">
    <property type="entry name" value="Peptidase_Metallo"/>
</dbReference>
<feature type="signal peptide" evidence="14">
    <location>
        <begin position="1"/>
        <end position="24"/>
    </location>
</feature>
<feature type="binding site" evidence="11">
    <location>
        <position position="272"/>
    </location>
    <ligand>
        <name>Zn(2+)</name>
        <dbReference type="ChEBI" id="CHEBI:29105"/>
        <label>2</label>
        <note>catalytic</note>
    </ligand>
</feature>
<dbReference type="GO" id="GO:0004222">
    <property type="term" value="F:metalloendopeptidase activity"/>
    <property type="evidence" value="ECO:0007669"/>
    <property type="project" value="InterPro"/>
</dbReference>
<dbReference type="SMART" id="SM00235">
    <property type="entry name" value="ZnMc"/>
    <property type="match status" value="1"/>
</dbReference>
<name>A0A175YI14_DAUCS</name>
<keyword evidence="5" id="KW-0378">Hydrolase</keyword>
<protein>
    <recommendedName>
        <fullName evidence="15">Peptidase metallopeptidase domain-containing protein</fullName>
    </recommendedName>
</protein>
<dbReference type="KEGG" id="dcr:108202245"/>
<sequence>MAQHFHLISCISTLFLLLLVPSNSENLKAKKPRPFGFLNHLQGCKKGENLAGLRELKQYLSKFGYLNYNFSKGPKNDDFDEVLEAAMKKYQANYNLKITGTLDPETLSKMVMPRCGVPDIINGTTRMKNTKANHRHRNHRPKKLHTVSHYSFIPGYPRWPAGKTHLTYWFDLTTTHPTAIPPFVRAFDKWTTLTQYFSFEETSDYEASDIKIGFERGAHGDGSSFDGQGGVIAHAFAPTDGRFHCDADELWSIGAIEGYMDLESVALHEIGHLLGLGHSSVEDAIMYPSIPSGVVKDLHADDIGGIKALYNI</sequence>
<evidence type="ECO:0000259" key="15">
    <source>
        <dbReference type="SMART" id="SM00235"/>
    </source>
</evidence>
<feature type="binding site" evidence="11">
    <location>
        <position position="278"/>
    </location>
    <ligand>
        <name>Zn(2+)</name>
        <dbReference type="ChEBI" id="CHEBI:29105"/>
        <label>2</label>
        <note>catalytic</note>
    </ligand>
</feature>
<evidence type="ECO:0000256" key="8">
    <source>
        <dbReference type="ARBA" id="ARBA00023145"/>
    </source>
</evidence>
<gene>
    <name evidence="16" type="ORF">DCAR_030387</name>
    <name evidence="17" type="ORF">DCAR_0935305</name>
</gene>
<dbReference type="InterPro" id="IPR002477">
    <property type="entry name" value="Peptidoglycan-bd-like"/>
</dbReference>
<feature type="binding site" description="in inhibited form" evidence="12">
    <location>
        <position position="115"/>
    </location>
    <ligand>
        <name>Zn(2+)</name>
        <dbReference type="ChEBI" id="CHEBI:29105"/>
        <label>2</label>
        <note>catalytic</note>
    </ligand>
</feature>
<dbReference type="GO" id="GO:0030198">
    <property type="term" value="P:extracellular matrix organization"/>
    <property type="evidence" value="ECO:0007669"/>
    <property type="project" value="TreeGrafter"/>
</dbReference>
<dbReference type="PRINTS" id="PR00138">
    <property type="entry name" value="MATRIXIN"/>
</dbReference>
<evidence type="ECO:0000313" key="16">
    <source>
        <dbReference type="EMBL" id="KZM82818.1"/>
    </source>
</evidence>
<evidence type="ECO:0000313" key="17">
    <source>
        <dbReference type="EMBL" id="WOH15760.1"/>
    </source>
</evidence>
<dbReference type="OMA" id="GINFLYV"/>
<evidence type="ECO:0000256" key="14">
    <source>
        <dbReference type="SAM" id="SignalP"/>
    </source>
</evidence>
<dbReference type="OrthoDB" id="406838at2759"/>
<feature type="binding site" evidence="12">
    <location>
        <position position="221"/>
    </location>
    <ligand>
        <name>Zn(2+)</name>
        <dbReference type="ChEBI" id="CHEBI:29105"/>
        <label>1</label>
    </ligand>
</feature>
<evidence type="ECO:0000256" key="10">
    <source>
        <dbReference type="PIRSR" id="PIRSR001191-1"/>
    </source>
</evidence>
<dbReference type="PROSITE" id="PS00546">
    <property type="entry name" value="CYSTEINE_SWITCH"/>
    <property type="match status" value="1"/>
</dbReference>
<dbReference type="InterPro" id="IPR021190">
    <property type="entry name" value="Pept_M10A"/>
</dbReference>
<feature type="active site" evidence="10">
    <location>
        <position position="269"/>
    </location>
</feature>
<evidence type="ECO:0000256" key="5">
    <source>
        <dbReference type="ARBA" id="ARBA00022801"/>
    </source>
</evidence>
<feature type="binding site" evidence="11">
    <location>
        <position position="268"/>
    </location>
    <ligand>
        <name>Zn(2+)</name>
        <dbReference type="ChEBI" id="CHEBI:29105"/>
        <label>2</label>
        <note>catalytic</note>
    </ligand>
</feature>
<evidence type="ECO:0000256" key="6">
    <source>
        <dbReference type="ARBA" id="ARBA00022833"/>
    </source>
</evidence>
<dbReference type="InterPro" id="IPR024079">
    <property type="entry name" value="MetalloPept_cat_dom_sf"/>
</dbReference>
<dbReference type="InterPro" id="IPR021158">
    <property type="entry name" value="Pept_M10A_Zn_BS"/>
</dbReference>
<feature type="binding site" evidence="12">
    <location>
        <position position="227"/>
    </location>
    <ligand>
        <name>Ca(2+)</name>
        <dbReference type="ChEBI" id="CHEBI:29108"/>
        <label>3</label>
    </ligand>
</feature>
<dbReference type="CDD" id="cd04278">
    <property type="entry name" value="ZnMc_MMP"/>
    <property type="match status" value="1"/>
</dbReference>
<evidence type="ECO:0000256" key="4">
    <source>
        <dbReference type="ARBA" id="ARBA00022729"/>
    </source>
</evidence>
<dbReference type="GO" id="GO:0030574">
    <property type="term" value="P:collagen catabolic process"/>
    <property type="evidence" value="ECO:0007669"/>
    <property type="project" value="TreeGrafter"/>
</dbReference>
<feature type="binding site" evidence="12">
    <location>
        <position position="234"/>
    </location>
    <ligand>
        <name>Zn(2+)</name>
        <dbReference type="ChEBI" id="CHEBI:29105"/>
        <label>1</label>
    </ligand>
</feature>
<keyword evidence="12" id="KW-0106">Calcium</keyword>
<feature type="chain" id="PRO_5008044580" description="Peptidase metallopeptidase domain-containing protein" evidence="14">
    <location>
        <begin position="25"/>
        <end position="312"/>
    </location>
</feature>
<keyword evidence="2" id="KW-0645">Protease</keyword>
<feature type="binding site" evidence="12">
    <location>
        <position position="244"/>
    </location>
    <ligand>
        <name>Zn(2+)</name>
        <dbReference type="ChEBI" id="CHEBI:29105"/>
        <label>1</label>
    </ligand>
</feature>
<evidence type="ECO:0000313" key="18">
    <source>
        <dbReference type="Proteomes" id="UP000077755"/>
    </source>
</evidence>
<dbReference type="InterPro" id="IPR001818">
    <property type="entry name" value="Pept_M10_metallopeptidase"/>
</dbReference>
<dbReference type="SUPFAM" id="SSF47090">
    <property type="entry name" value="PGBD-like"/>
    <property type="match status" value="1"/>
</dbReference>
<dbReference type="PANTHER" id="PTHR10201">
    <property type="entry name" value="MATRIX METALLOPROTEINASE"/>
    <property type="match status" value="1"/>
</dbReference>
<evidence type="ECO:0000256" key="11">
    <source>
        <dbReference type="PIRSR" id="PIRSR001191-2"/>
    </source>
</evidence>
<reference evidence="17" key="2">
    <citation type="submission" date="2022-03" db="EMBL/GenBank/DDBJ databases">
        <title>Draft title - Genomic analysis of global carrot germplasm unveils the trajectory of domestication and the origin of high carotenoid orange carrot.</title>
        <authorList>
            <person name="Iorizzo M."/>
            <person name="Ellison S."/>
            <person name="Senalik D."/>
            <person name="Macko-Podgorni A."/>
            <person name="Grzebelus D."/>
            <person name="Bostan H."/>
            <person name="Rolling W."/>
            <person name="Curaba J."/>
            <person name="Simon P."/>
        </authorList>
    </citation>
    <scope>NUCLEOTIDE SEQUENCE</scope>
    <source>
        <tissue evidence="17">Leaf</tissue>
    </source>
</reference>
<dbReference type="PANTHER" id="PTHR10201:SF213">
    <property type="entry name" value="METALLOENDOPROTEINASE 2-MMP-LIKE"/>
    <property type="match status" value="1"/>
</dbReference>
<feature type="binding site" evidence="12">
    <location>
        <position position="286"/>
    </location>
    <ligand>
        <name>Zn(2+)</name>
        <dbReference type="ChEBI" id="CHEBI:29105"/>
        <label>2</label>
        <note>catalytic</note>
    </ligand>
</feature>
<evidence type="ECO:0000256" key="3">
    <source>
        <dbReference type="ARBA" id="ARBA00022723"/>
    </source>
</evidence>
<feature type="binding site" evidence="12">
    <location>
        <position position="249"/>
    </location>
    <ligand>
        <name>Ca(2+)</name>
        <dbReference type="ChEBI" id="CHEBI:29108"/>
        <label>1</label>
    </ligand>
</feature>
<dbReference type="Proteomes" id="UP000077755">
    <property type="component" value="Chromosome 9"/>
</dbReference>
<keyword evidence="7" id="KW-0482">Metalloprotease</keyword>
<dbReference type="Pfam" id="PF01471">
    <property type="entry name" value="PG_binding_1"/>
    <property type="match status" value="1"/>
</dbReference>
<feature type="binding site" evidence="12">
    <location>
        <position position="219"/>
    </location>
    <ligand>
        <name>Zn(2+)</name>
        <dbReference type="ChEBI" id="CHEBI:29105"/>
        <label>1</label>
    </ligand>
</feature>
<comment type="cofactor">
    <cofactor evidence="12">
        <name>Ca(2+)</name>
        <dbReference type="ChEBI" id="CHEBI:29108"/>
    </cofactor>
    <text evidence="12">Can bind about 5 Ca(2+) ions per subunit.</text>
</comment>
<dbReference type="Gramene" id="KZM82818">
    <property type="protein sequence ID" value="KZM82818"/>
    <property type="gene ID" value="DCAR_030387"/>
</dbReference>
<dbReference type="InterPro" id="IPR036365">
    <property type="entry name" value="PGBD-like_sf"/>
</dbReference>
<dbReference type="AlphaFoldDB" id="A0A175YI14"/>
<feature type="domain" description="Peptidase metallopeptidase" evidence="15">
    <location>
        <begin position="155"/>
        <end position="312"/>
    </location>
</feature>
<keyword evidence="18" id="KW-1185">Reference proteome</keyword>
<proteinExistence type="inferred from homology"/>
<feature type="binding site" evidence="12">
    <location>
        <position position="226"/>
    </location>
    <ligand>
        <name>Ca(2+)</name>
        <dbReference type="ChEBI" id="CHEBI:29108"/>
        <label>3</label>
    </ligand>
</feature>
<dbReference type="GO" id="GO:0031012">
    <property type="term" value="C:extracellular matrix"/>
    <property type="evidence" value="ECO:0007669"/>
    <property type="project" value="InterPro"/>
</dbReference>
<keyword evidence="6 11" id="KW-0862">Zinc</keyword>
<organism evidence="16">
    <name type="scientific">Daucus carota subsp. sativus</name>
    <name type="common">Carrot</name>
    <dbReference type="NCBI Taxonomy" id="79200"/>
    <lineage>
        <taxon>Eukaryota</taxon>
        <taxon>Viridiplantae</taxon>
        <taxon>Streptophyta</taxon>
        <taxon>Embryophyta</taxon>
        <taxon>Tracheophyta</taxon>
        <taxon>Spermatophyta</taxon>
        <taxon>Magnoliopsida</taxon>
        <taxon>eudicotyledons</taxon>
        <taxon>Gunneridae</taxon>
        <taxon>Pentapetalae</taxon>
        <taxon>asterids</taxon>
        <taxon>campanulids</taxon>
        <taxon>Apiales</taxon>
        <taxon>Apiaceae</taxon>
        <taxon>Apioideae</taxon>
        <taxon>Scandiceae</taxon>
        <taxon>Daucinae</taxon>
        <taxon>Daucus</taxon>
        <taxon>Daucus sect. Daucus</taxon>
    </lineage>
</organism>
<keyword evidence="3 11" id="KW-0479">Metal-binding</keyword>